<reference evidence="2 3" key="1">
    <citation type="submission" date="2016-10" db="EMBL/GenBank/DDBJ databases">
        <title>Rodentibacter gen. nov. and new species.</title>
        <authorList>
            <person name="Christensen H."/>
        </authorList>
    </citation>
    <scope>NUCLEOTIDE SEQUENCE [LARGE SCALE GENOMIC DNA]</scope>
    <source>
        <strain evidence="2 3">Ac151</strain>
    </source>
</reference>
<dbReference type="RefSeq" id="WP_077423452.1">
    <property type="nucleotide sequence ID" value="NZ_MLHQ01000010.1"/>
</dbReference>
<sequence>MAKIIFTQEADRNLNEIVSNVIEYTGYELSGIKLADDIFAKIDVIAYMPMAAGRIIQDNRREAFCRGYRIVYDIVGGEVYIQTIIHSRRLYPRP</sequence>
<dbReference type="AlphaFoldDB" id="A0A1V3JRQ5"/>
<comment type="caution">
    <text evidence="2">The sequence shown here is derived from an EMBL/GenBank/DDBJ whole genome shotgun (WGS) entry which is preliminary data.</text>
</comment>
<dbReference type="Proteomes" id="UP000188602">
    <property type="component" value="Unassembled WGS sequence"/>
</dbReference>
<keyword evidence="3" id="KW-1185">Reference proteome</keyword>
<evidence type="ECO:0000313" key="3">
    <source>
        <dbReference type="Proteomes" id="UP000188602"/>
    </source>
</evidence>
<dbReference type="Gene3D" id="3.30.2310.20">
    <property type="entry name" value="RelE-like"/>
    <property type="match status" value="1"/>
</dbReference>
<dbReference type="EMBL" id="MLHQ01000010">
    <property type="protein sequence ID" value="OOF59359.1"/>
    <property type="molecule type" value="Genomic_DNA"/>
</dbReference>
<dbReference type="OrthoDB" id="5690864at2"/>
<dbReference type="SUPFAM" id="SSF143011">
    <property type="entry name" value="RelE-like"/>
    <property type="match status" value="1"/>
</dbReference>
<evidence type="ECO:0000256" key="1">
    <source>
        <dbReference type="ARBA" id="ARBA00022649"/>
    </source>
</evidence>
<accession>A0A1V3JRQ5</accession>
<dbReference type="InterPro" id="IPR007712">
    <property type="entry name" value="RelE/ParE_toxin"/>
</dbReference>
<dbReference type="Pfam" id="PF05016">
    <property type="entry name" value="ParE_toxin"/>
    <property type="match status" value="1"/>
</dbReference>
<proteinExistence type="predicted"/>
<dbReference type="InterPro" id="IPR035093">
    <property type="entry name" value="RelE/ParE_toxin_dom_sf"/>
</dbReference>
<evidence type="ECO:0000313" key="2">
    <source>
        <dbReference type="EMBL" id="OOF59359.1"/>
    </source>
</evidence>
<keyword evidence="1" id="KW-1277">Toxin-antitoxin system</keyword>
<dbReference type="STRING" id="1907939.BKL49_04605"/>
<protein>
    <submittedName>
        <fullName evidence="2">Plasmid stabilization system protein</fullName>
    </submittedName>
</protein>
<organism evidence="2 3">
    <name type="scientific">Rodentibacter myodis</name>
    <dbReference type="NCBI Taxonomy" id="1907939"/>
    <lineage>
        <taxon>Bacteria</taxon>
        <taxon>Pseudomonadati</taxon>
        <taxon>Pseudomonadota</taxon>
        <taxon>Gammaproteobacteria</taxon>
        <taxon>Pasteurellales</taxon>
        <taxon>Pasteurellaceae</taxon>
        <taxon>Rodentibacter</taxon>
    </lineage>
</organism>
<name>A0A1V3JRQ5_9PAST</name>
<gene>
    <name evidence="2" type="ORF">BKL49_04605</name>
</gene>